<evidence type="ECO:0000256" key="2">
    <source>
        <dbReference type="ARBA" id="ARBA00007069"/>
    </source>
</evidence>
<feature type="transmembrane region" description="Helical" evidence="8">
    <location>
        <begin position="79"/>
        <end position="99"/>
    </location>
</feature>
<dbReference type="PANTHER" id="PTHR42929">
    <property type="entry name" value="INNER MEMBRANE ABC TRANSPORTER PERMEASE PROTEIN YDCU-RELATED-RELATED"/>
    <property type="match status" value="1"/>
</dbReference>
<dbReference type="SUPFAM" id="SSF161098">
    <property type="entry name" value="MetI-like"/>
    <property type="match status" value="1"/>
</dbReference>
<evidence type="ECO:0000256" key="1">
    <source>
        <dbReference type="ARBA" id="ARBA00004651"/>
    </source>
</evidence>
<gene>
    <name evidence="10" type="ORF">O7A05_30120</name>
</gene>
<dbReference type="Proteomes" id="UP001366503">
    <property type="component" value="Unassembled WGS sequence"/>
</dbReference>
<reference evidence="10 11" key="1">
    <citation type="submission" date="2022-12" db="EMBL/GenBank/DDBJ databases">
        <authorList>
            <person name="Muema E."/>
        </authorList>
    </citation>
    <scope>NUCLEOTIDE SEQUENCE [LARGE SCALE GENOMIC DNA]</scope>
    <source>
        <strain evidence="11">1330</strain>
    </source>
</reference>
<comment type="similarity">
    <text evidence="2">Belongs to the binding-protein-dependent transport system permease family. CysTW subfamily.</text>
</comment>
<name>A0ABU8KNL4_9HYPH</name>
<evidence type="ECO:0000256" key="7">
    <source>
        <dbReference type="ARBA" id="ARBA00023136"/>
    </source>
</evidence>
<feature type="transmembrane region" description="Helical" evidence="8">
    <location>
        <begin position="106"/>
        <end position="129"/>
    </location>
</feature>
<dbReference type="InterPro" id="IPR035906">
    <property type="entry name" value="MetI-like_sf"/>
</dbReference>
<dbReference type="Gene3D" id="1.10.3720.10">
    <property type="entry name" value="MetI-like"/>
    <property type="match status" value="1"/>
</dbReference>
<evidence type="ECO:0000256" key="8">
    <source>
        <dbReference type="RuleBase" id="RU363032"/>
    </source>
</evidence>
<organism evidence="10 11">
    <name type="scientific">Mesorhizobium argentiipisi</name>
    <dbReference type="NCBI Taxonomy" id="3015175"/>
    <lineage>
        <taxon>Bacteria</taxon>
        <taxon>Pseudomonadati</taxon>
        <taxon>Pseudomonadota</taxon>
        <taxon>Alphaproteobacteria</taxon>
        <taxon>Hyphomicrobiales</taxon>
        <taxon>Phyllobacteriaceae</taxon>
        <taxon>Mesorhizobium</taxon>
    </lineage>
</organism>
<feature type="transmembrane region" description="Helical" evidence="8">
    <location>
        <begin position="215"/>
        <end position="238"/>
    </location>
</feature>
<keyword evidence="7 8" id="KW-0472">Membrane</keyword>
<feature type="domain" description="ABC transmembrane type-1" evidence="9">
    <location>
        <begin position="73"/>
        <end position="279"/>
    </location>
</feature>
<keyword evidence="3 8" id="KW-0813">Transport</keyword>
<evidence type="ECO:0000256" key="5">
    <source>
        <dbReference type="ARBA" id="ARBA00022692"/>
    </source>
</evidence>
<evidence type="ECO:0000256" key="6">
    <source>
        <dbReference type="ARBA" id="ARBA00022989"/>
    </source>
</evidence>
<proteinExistence type="inferred from homology"/>
<comment type="caution">
    <text evidence="10">The sequence shown here is derived from an EMBL/GenBank/DDBJ whole genome shotgun (WGS) entry which is preliminary data.</text>
</comment>
<evidence type="ECO:0000256" key="3">
    <source>
        <dbReference type="ARBA" id="ARBA00022448"/>
    </source>
</evidence>
<comment type="subcellular location">
    <subcellularLocation>
        <location evidence="1 8">Cell membrane</location>
        <topology evidence="1 8">Multi-pass membrane protein</topology>
    </subcellularLocation>
</comment>
<sequence>MATKPLAKRRRPTSARQYGPMLSLALITPLVVLLFGGFLYPVGKLFWGSIFVPEATLANYARILHEPLFLLVLWRTFEIAFVVTAFALLLGYPVALAMARVSWRTALLIAACVLIPLWTSILVRSYAWIVLLQRNGVVNNALIETGLIEAPLRLLYTQGAVIAAMTQVLLPFMILPIYSVVRSIPDDLVRAARNLGAGSLQAFVRVTLPLSSPGVSAGVLITFILSLGFYITPALVGGPSTLMMSTLIGQQTTELLDWSFAGALAAALLFATLLLAIVFRHALALNKGFKLG</sequence>
<evidence type="ECO:0000313" key="11">
    <source>
        <dbReference type="Proteomes" id="UP001366503"/>
    </source>
</evidence>
<dbReference type="PROSITE" id="PS50928">
    <property type="entry name" value="ABC_TM1"/>
    <property type="match status" value="1"/>
</dbReference>
<feature type="transmembrane region" description="Helical" evidence="8">
    <location>
        <begin position="160"/>
        <end position="181"/>
    </location>
</feature>
<dbReference type="Pfam" id="PF00528">
    <property type="entry name" value="BPD_transp_1"/>
    <property type="match status" value="1"/>
</dbReference>
<keyword evidence="4" id="KW-1003">Cell membrane</keyword>
<dbReference type="EMBL" id="JAPYKO010000035">
    <property type="protein sequence ID" value="MEI9406384.1"/>
    <property type="molecule type" value="Genomic_DNA"/>
</dbReference>
<evidence type="ECO:0000259" key="9">
    <source>
        <dbReference type="PROSITE" id="PS50928"/>
    </source>
</evidence>
<dbReference type="InterPro" id="IPR000515">
    <property type="entry name" value="MetI-like"/>
</dbReference>
<evidence type="ECO:0000256" key="4">
    <source>
        <dbReference type="ARBA" id="ARBA00022475"/>
    </source>
</evidence>
<keyword evidence="11" id="KW-1185">Reference proteome</keyword>
<feature type="transmembrane region" description="Helical" evidence="8">
    <location>
        <begin position="21"/>
        <end position="40"/>
    </location>
</feature>
<dbReference type="CDD" id="cd06261">
    <property type="entry name" value="TM_PBP2"/>
    <property type="match status" value="1"/>
</dbReference>
<evidence type="ECO:0000313" key="10">
    <source>
        <dbReference type="EMBL" id="MEI9406384.1"/>
    </source>
</evidence>
<accession>A0ABU8KNL4</accession>
<keyword evidence="5 8" id="KW-0812">Transmembrane</keyword>
<keyword evidence="6 8" id="KW-1133">Transmembrane helix</keyword>
<protein>
    <submittedName>
        <fullName evidence="10">ABC transporter permease</fullName>
    </submittedName>
</protein>
<dbReference type="PANTHER" id="PTHR42929:SF5">
    <property type="entry name" value="ABC TRANSPORTER PERMEASE PROTEIN"/>
    <property type="match status" value="1"/>
</dbReference>
<feature type="transmembrane region" description="Helical" evidence="8">
    <location>
        <begin position="258"/>
        <end position="279"/>
    </location>
</feature>